<evidence type="ECO:0000256" key="1">
    <source>
        <dbReference type="ARBA" id="ARBA00004323"/>
    </source>
</evidence>
<dbReference type="GO" id="GO:0000139">
    <property type="term" value="C:Golgi membrane"/>
    <property type="evidence" value="ECO:0007669"/>
    <property type="project" value="UniProtKB-SubCell"/>
</dbReference>
<dbReference type="PANTHER" id="PTHR12137">
    <property type="entry name" value="CARBOHYDRATE SULFOTRANSFERASE"/>
    <property type="match status" value="1"/>
</dbReference>
<dbReference type="GO" id="GO:0016051">
    <property type="term" value="P:carbohydrate biosynthetic process"/>
    <property type="evidence" value="ECO:0007669"/>
    <property type="project" value="InterPro"/>
</dbReference>
<dbReference type="AlphaFoldDB" id="A0A0D3IEA2"/>
<keyword evidence="10" id="KW-1185">Reference proteome</keyword>
<dbReference type="RefSeq" id="XP_005762016.1">
    <property type="nucleotide sequence ID" value="XM_005761959.1"/>
</dbReference>
<dbReference type="PANTHER" id="PTHR12137:SF54">
    <property type="entry name" value="CARBOHYDRATE SULFOTRANSFERASE"/>
    <property type="match status" value="1"/>
</dbReference>
<dbReference type="KEGG" id="ehx:EMIHUDRAFT_198113"/>
<evidence type="ECO:0000313" key="10">
    <source>
        <dbReference type="Proteomes" id="UP000013827"/>
    </source>
</evidence>
<dbReference type="OMA" id="YMMIAND"/>
<evidence type="ECO:0000256" key="8">
    <source>
        <dbReference type="ARBA" id="ARBA00023180"/>
    </source>
</evidence>
<comment type="similarity">
    <text evidence="2">Belongs to the sulfotransferase 2 family.</text>
</comment>
<sequence length="236" mass="27171">MPALLRPALPPYLMISEEHRFLFCGIPKVGLTEWLHLFLRVTGDSAWNTTRPWDYVHYTAKRQAFSMKKLQISAQRWDEIMRDPGFVKAALVARKTRYTKAFLDVTRRTGNLSFSDFVSLQNLSSTVDLHWRLQTNVCGFGHIPYNFVGDFGRVQEHARALLRLVGLWDTFGAHDWPGGGDGSMFSRNTTQSKHFTGASERVAMLFTPRLLRKVEDEYRADYAVINSVRWGLQERA</sequence>
<dbReference type="InterPro" id="IPR018011">
    <property type="entry name" value="Carb_sulfotrans_8-10"/>
</dbReference>
<evidence type="ECO:0000256" key="3">
    <source>
        <dbReference type="ARBA" id="ARBA00022679"/>
    </source>
</evidence>
<dbReference type="HOGENOM" id="CLU_1177275_0_0_1"/>
<reference evidence="9" key="2">
    <citation type="submission" date="2024-10" db="UniProtKB">
        <authorList>
            <consortium name="EnsemblProtists"/>
        </authorList>
    </citation>
    <scope>IDENTIFICATION</scope>
</reference>
<evidence type="ECO:0000256" key="7">
    <source>
        <dbReference type="ARBA" id="ARBA00023136"/>
    </source>
</evidence>
<keyword evidence="3" id="KW-0808">Transferase</keyword>
<evidence type="ECO:0000256" key="4">
    <source>
        <dbReference type="ARBA" id="ARBA00022692"/>
    </source>
</evidence>
<keyword evidence="7" id="KW-0472">Membrane</keyword>
<dbReference type="EnsemblProtists" id="EOD09587">
    <property type="protein sequence ID" value="EOD09587"/>
    <property type="gene ID" value="EMIHUDRAFT_198113"/>
</dbReference>
<dbReference type="PaxDb" id="2903-EOD09587"/>
<dbReference type="GO" id="GO:0008146">
    <property type="term" value="F:sulfotransferase activity"/>
    <property type="evidence" value="ECO:0007669"/>
    <property type="project" value="InterPro"/>
</dbReference>
<proteinExistence type="inferred from homology"/>
<organism evidence="9 10">
    <name type="scientific">Emiliania huxleyi (strain CCMP1516)</name>
    <dbReference type="NCBI Taxonomy" id="280463"/>
    <lineage>
        <taxon>Eukaryota</taxon>
        <taxon>Haptista</taxon>
        <taxon>Haptophyta</taxon>
        <taxon>Prymnesiophyceae</taxon>
        <taxon>Isochrysidales</taxon>
        <taxon>Noelaerhabdaceae</taxon>
        <taxon>Emiliania</taxon>
    </lineage>
</organism>
<evidence type="ECO:0000256" key="5">
    <source>
        <dbReference type="ARBA" id="ARBA00022989"/>
    </source>
</evidence>
<comment type="subcellular location">
    <subcellularLocation>
        <location evidence="1">Golgi apparatus membrane</location>
        <topology evidence="1">Single-pass type II membrane protein</topology>
    </subcellularLocation>
</comment>
<name>A0A0D3IEA2_EMIH1</name>
<keyword evidence="5" id="KW-1133">Transmembrane helix</keyword>
<evidence type="ECO:0008006" key="11">
    <source>
        <dbReference type="Google" id="ProtNLM"/>
    </source>
</evidence>
<dbReference type="InterPro" id="IPR005331">
    <property type="entry name" value="Sulfotransferase"/>
</dbReference>
<evidence type="ECO:0000256" key="6">
    <source>
        <dbReference type="ARBA" id="ARBA00023034"/>
    </source>
</evidence>
<protein>
    <recommendedName>
        <fullName evidence="11">Sulfotransferase domain-containing protein</fullName>
    </recommendedName>
</protein>
<dbReference type="Pfam" id="PF03567">
    <property type="entry name" value="Sulfotransfer_2"/>
    <property type="match status" value="1"/>
</dbReference>
<evidence type="ECO:0000256" key="2">
    <source>
        <dbReference type="ARBA" id="ARBA00006339"/>
    </source>
</evidence>
<evidence type="ECO:0000313" key="9">
    <source>
        <dbReference type="EnsemblProtists" id="EOD09587"/>
    </source>
</evidence>
<keyword evidence="8" id="KW-0325">Glycoprotein</keyword>
<keyword evidence="4" id="KW-0812">Transmembrane</keyword>
<keyword evidence="6" id="KW-0333">Golgi apparatus</keyword>
<accession>A0A0D3IEA2</accession>
<dbReference type="Proteomes" id="UP000013827">
    <property type="component" value="Unassembled WGS sequence"/>
</dbReference>
<reference evidence="10" key="1">
    <citation type="journal article" date="2013" name="Nature">
        <title>Pan genome of the phytoplankton Emiliania underpins its global distribution.</title>
        <authorList>
            <person name="Read B.A."/>
            <person name="Kegel J."/>
            <person name="Klute M.J."/>
            <person name="Kuo A."/>
            <person name="Lefebvre S.C."/>
            <person name="Maumus F."/>
            <person name="Mayer C."/>
            <person name="Miller J."/>
            <person name="Monier A."/>
            <person name="Salamov A."/>
            <person name="Young J."/>
            <person name="Aguilar M."/>
            <person name="Claverie J.M."/>
            <person name="Frickenhaus S."/>
            <person name="Gonzalez K."/>
            <person name="Herman E.K."/>
            <person name="Lin Y.C."/>
            <person name="Napier J."/>
            <person name="Ogata H."/>
            <person name="Sarno A.F."/>
            <person name="Shmutz J."/>
            <person name="Schroeder D."/>
            <person name="de Vargas C."/>
            <person name="Verret F."/>
            <person name="von Dassow P."/>
            <person name="Valentin K."/>
            <person name="Van de Peer Y."/>
            <person name="Wheeler G."/>
            <person name="Dacks J.B."/>
            <person name="Delwiche C.F."/>
            <person name="Dyhrman S.T."/>
            <person name="Glockner G."/>
            <person name="John U."/>
            <person name="Richards T."/>
            <person name="Worden A.Z."/>
            <person name="Zhang X."/>
            <person name="Grigoriev I.V."/>
            <person name="Allen A.E."/>
            <person name="Bidle K."/>
            <person name="Borodovsky M."/>
            <person name="Bowler C."/>
            <person name="Brownlee C."/>
            <person name="Cock J.M."/>
            <person name="Elias M."/>
            <person name="Gladyshev V.N."/>
            <person name="Groth M."/>
            <person name="Guda C."/>
            <person name="Hadaegh A."/>
            <person name="Iglesias-Rodriguez M.D."/>
            <person name="Jenkins J."/>
            <person name="Jones B.M."/>
            <person name="Lawson T."/>
            <person name="Leese F."/>
            <person name="Lindquist E."/>
            <person name="Lobanov A."/>
            <person name="Lomsadze A."/>
            <person name="Malik S.B."/>
            <person name="Marsh M.E."/>
            <person name="Mackinder L."/>
            <person name="Mock T."/>
            <person name="Mueller-Roeber B."/>
            <person name="Pagarete A."/>
            <person name="Parker M."/>
            <person name="Probert I."/>
            <person name="Quesneville H."/>
            <person name="Raines C."/>
            <person name="Rensing S.A."/>
            <person name="Riano-Pachon D.M."/>
            <person name="Richier S."/>
            <person name="Rokitta S."/>
            <person name="Shiraiwa Y."/>
            <person name="Soanes D.M."/>
            <person name="van der Giezen M."/>
            <person name="Wahlund T.M."/>
            <person name="Williams B."/>
            <person name="Wilson W."/>
            <person name="Wolfe G."/>
            <person name="Wurch L.L."/>
        </authorList>
    </citation>
    <scope>NUCLEOTIDE SEQUENCE</scope>
</reference>
<dbReference type="GeneID" id="17255635"/>